<keyword evidence="4" id="KW-0146">Chitin degradation</keyword>
<dbReference type="Proteomes" id="UP001595818">
    <property type="component" value="Unassembled WGS sequence"/>
</dbReference>
<evidence type="ECO:0000256" key="7">
    <source>
        <dbReference type="RuleBase" id="RU004453"/>
    </source>
</evidence>
<dbReference type="PANTHER" id="PTHR11177:SF317">
    <property type="entry name" value="CHITINASE 12-RELATED"/>
    <property type="match status" value="1"/>
</dbReference>
<dbReference type="CDD" id="cd06548">
    <property type="entry name" value="GH18_chitinase"/>
    <property type="match status" value="1"/>
</dbReference>
<dbReference type="InterPro" id="IPR001223">
    <property type="entry name" value="Glyco_hydro18_cat"/>
</dbReference>
<dbReference type="InterPro" id="IPR029070">
    <property type="entry name" value="Chitinase_insertion_sf"/>
</dbReference>
<dbReference type="Gene3D" id="3.20.20.80">
    <property type="entry name" value="Glycosidases"/>
    <property type="match status" value="1"/>
</dbReference>
<dbReference type="GO" id="GO:0016787">
    <property type="term" value="F:hydrolase activity"/>
    <property type="evidence" value="ECO:0007669"/>
    <property type="project" value="UniProtKB-KW"/>
</dbReference>
<reference evidence="11" key="1">
    <citation type="journal article" date="2019" name="Int. J. Syst. Evol. Microbiol.">
        <title>The Global Catalogue of Microorganisms (GCM) 10K type strain sequencing project: providing services to taxonomists for standard genome sequencing and annotation.</title>
        <authorList>
            <consortium name="The Broad Institute Genomics Platform"/>
            <consortium name="The Broad Institute Genome Sequencing Center for Infectious Disease"/>
            <person name="Wu L."/>
            <person name="Ma J."/>
        </authorList>
    </citation>
    <scope>NUCLEOTIDE SEQUENCE [LARGE SCALE GENOMIC DNA]</scope>
    <source>
        <strain evidence="11">CGMCC 4.7466</strain>
    </source>
</reference>
<dbReference type="PROSITE" id="PS51910">
    <property type="entry name" value="GH18_2"/>
    <property type="match status" value="1"/>
</dbReference>
<evidence type="ECO:0000313" key="11">
    <source>
        <dbReference type="Proteomes" id="UP001595818"/>
    </source>
</evidence>
<comment type="similarity">
    <text evidence="7">Belongs to the glycosyl hydrolase 18 family.</text>
</comment>
<dbReference type="PROSITE" id="PS01095">
    <property type="entry name" value="GH18_1"/>
    <property type="match status" value="1"/>
</dbReference>
<keyword evidence="4" id="KW-0624">Polysaccharide degradation</keyword>
<dbReference type="InterPro" id="IPR050314">
    <property type="entry name" value="Glycosyl_Hydrlase_18"/>
</dbReference>
<dbReference type="Pfam" id="PF00704">
    <property type="entry name" value="Glyco_hydro_18"/>
    <property type="match status" value="1"/>
</dbReference>
<dbReference type="Gene3D" id="3.10.50.10">
    <property type="match status" value="1"/>
</dbReference>
<comment type="catalytic activity">
    <reaction evidence="1">
        <text>Random endo-hydrolysis of N-acetyl-beta-D-glucosaminide (1-&gt;4)-beta-linkages in chitin and chitodextrins.</text>
        <dbReference type="EC" id="3.2.1.14"/>
    </reaction>
</comment>
<dbReference type="PANTHER" id="PTHR11177">
    <property type="entry name" value="CHITINASE"/>
    <property type="match status" value="1"/>
</dbReference>
<evidence type="ECO:0000256" key="2">
    <source>
        <dbReference type="ARBA" id="ARBA00012729"/>
    </source>
</evidence>
<keyword evidence="5 6" id="KW-0326">Glycosidase</keyword>
<evidence type="ECO:0000259" key="9">
    <source>
        <dbReference type="PROSITE" id="PS51910"/>
    </source>
</evidence>
<gene>
    <name evidence="10" type="ORF">ACFPFU_10635</name>
</gene>
<dbReference type="SUPFAM" id="SSF51445">
    <property type="entry name" value="(Trans)glycosidases"/>
    <property type="match status" value="1"/>
</dbReference>
<comment type="caution">
    <text evidence="10">The sequence shown here is derived from an EMBL/GenBank/DDBJ whole genome shotgun (WGS) entry which is preliminary data.</text>
</comment>
<evidence type="ECO:0000256" key="8">
    <source>
        <dbReference type="SAM" id="SignalP"/>
    </source>
</evidence>
<organism evidence="10 11">
    <name type="scientific">Negadavirga shengliensis</name>
    <dbReference type="NCBI Taxonomy" id="1389218"/>
    <lineage>
        <taxon>Bacteria</taxon>
        <taxon>Pseudomonadati</taxon>
        <taxon>Bacteroidota</taxon>
        <taxon>Cytophagia</taxon>
        <taxon>Cytophagales</taxon>
        <taxon>Cyclobacteriaceae</taxon>
        <taxon>Negadavirga</taxon>
    </lineage>
</organism>
<protein>
    <recommendedName>
        <fullName evidence="2">chitinase</fullName>
        <ecNumber evidence="2">3.2.1.14</ecNumber>
    </recommendedName>
</protein>
<evidence type="ECO:0000313" key="10">
    <source>
        <dbReference type="EMBL" id="MFC4872146.1"/>
    </source>
</evidence>
<evidence type="ECO:0000256" key="5">
    <source>
        <dbReference type="ARBA" id="ARBA00023295"/>
    </source>
</evidence>
<dbReference type="RefSeq" id="WP_377064285.1">
    <property type="nucleotide sequence ID" value="NZ_JBHSJJ010000005.1"/>
</dbReference>
<dbReference type="SUPFAM" id="SSF54556">
    <property type="entry name" value="Chitinase insertion domain"/>
    <property type="match status" value="1"/>
</dbReference>
<evidence type="ECO:0000256" key="4">
    <source>
        <dbReference type="ARBA" id="ARBA00023024"/>
    </source>
</evidence>
<sequence>MKKYAPLISALLVVSIHACTTRASLPEDKELNVMAYYYAGWKQHDVEKLQLDKLTHIIYSFTEVIDNEMKFKNDSSALVLKNLLEQRERHPHLKVMIACGGWGGSGGFSDMARSEENRRKFVESAVRFLEEYQLDGLDIDWEYPGMKGIGNPFIPEDKENFTALMRELREGMDKLNDNLILTFAVAGWERFFDHVELDKVMPYADYMNIMSYDLAGGGDSYTSHHTNLGWVKMEDIEGTPAADKIRERGDLTKPFSAEKIIAYCMDKGIKAEQIVIGAAFYGKGWIGVPPDNNGLYQLNKGQWTGMGSYANLRQNFEDKGGFVRYWDPVAKAPYLYNPSDSIFISYEDTVSIRLKTDFALKNGLGGIMFWQLRGDTDKKGLLDAIYAEKMRVMSGK</sequence>
<feature type="chain" id="PRO_5045417290" description="chitinase" evidence="8">
    <location>
        <begin position="19"/>
        <end position="396"/>
    </location>
</feature>
<keyword evidence="3 6" id="KW-0378">Hydrolase</keyword>
<proteinExistence type="inferred from homology"/>
<evidence type="ECO:0000256" key="6">
    <source>
        <dbReference type="RuleBase" id="RU000489"/>
    </source>
</evidence>
<dbReference type="EC" id="3.2.1.14" evidence="2"/>
<evidence type="ECO:0000256" key="3">
    <source>
        <dbReference type="ARBA" id="ARBA00022801"/>
    </source>
</evidence>
<name>A0ABV9T0E3_9BACT</name>
<keyword evidence="8" id="KW-0732">Signal</keyword>
<feature type="domain" description="GH18" evidence="9">
    <location>
        <begin position="32"/>
        <end position="392"/>
    </location>
</feature>
<dbReference type="InterPro" id="IPR017853">
    <property type="entry name" value="GH"/>
</dbReference>
<feature type="signal peptide" evidence="8">
    <location>
        <begin position="1"/>
        <end position="18"/>
    </location>
</feature>
<keyword evidence="4" id="KW-0119">Carbohydrate metabolism</keyword>
<dbReference type="InterPro" id="IPR001579">
    <property type="entry name" value="Glyco_hydro_18_chit_AS"/>
</dbReference>
<dbReference type="EMBL" id="JBHSJJ010000005">
    <property type="protein sequence ID" value="MFC4872146.1"/>
    <property type="molecule type" value="Genomic_DNA"/>
</dbReference>
<dbReference type="InterPro" id="IPR011583">
    <property type="entry name" value="Chitinase_II/V-like_cat"/>
</dbReference>
<accession>A0ABV9T0E3</accession>
<dbReference type="SMART" id="SM00636">
    <property type="entry name" value="Glyco_18"/>
    <property type="match status" value="1"/>
</dbReference>
<keyword evidence="11" id="KW-1185">Reference proteome</keyword>
<evidence type="ECO:0000256" key="1">
    <source>
        <dbReference type="ARBA" id="ARBA00000822"/>
    </source>
</evidence>